<protein>
    <recommendedName>
        <fullName evidence="8">C2H2-type domain-containing protein</fullName>
    </recommendedName>
</protein>
<name>A0ABR1BZT3_NECAM</name>
<evidence type="ECO:0000313" key="9">
    <source>
        <dbReference type="EMBL" id="KAK6730814.1"/>
    </source>
</evidence>
<keyword evidence="6" id="KW-0539">Nucleus</keyword>
<dbReference type="Gene3D" id="3.30.160.60">
    <property type="entry name" value="Classic Zinc Finger"/>
    <property type="match status" value="2"/>
</dbReference>
<dbReference type="SMART" id="SM00355">
    <property type="entry name" value="ZnF_C2H2"/>
    <property type="match status" value="8"/>
</dbReference>
<evidence type="ECO:0000256" key="6">
    <source>
        <dbReference type="ARBA" id="ARBA00023242"/>
    </source>
</evidence>
<dbReference type="PROSITE" id="PS50157">
    <property type="entry name" value="ZINC_FINGER_C2H2_2"/>
    <property type="match status" value="4"/>
</dbReference>
<dbReference type="InterPro" id="IPR036236">
    <property type="entry name" value="Znf_C2H2_sf"/>
</dbReference>
<organism evidence="9 10">
    <name type="scientific">Necator americanus</name>
    <name type="common">Human hookworm</name>
    <dbReference type="NCBI Taxonomy" id="51031"/>
    <lineage>
        <taxon>Eukaryota</taxon>
        <taxon>Metazoa</taxon>
        <taxon>Ecdysozoa</taxon>
        <taxon>Nematoda</taxon>
        <taxon>Chromadorea</taxon>
        <taxon>Rhabditida</taxon>
        <taxon>Rhabditina</taxon>
        <taxon>Rhabditomorpha</taxon>
        <taxon>Strongyloidea</taxon>
        <taxon>Ancylostomatidae</taxon>
        <taxon>Bunostominae</taxon>
        <taxon>Necator</taxon>
    </lineage>
</organism>
<dbReference type="Proteomes" id="UP001303046">
    <property type="component" value="Unassembled WGS sequence"/>
</dbReference>
<accession>A0ABR1BZT3</accession>
<keyword evidence="3" id="KW-0677">Repeat</keyword>
<evidence type="ECO:0000256" key="1">
    <source>
        <dbReference type="ARBA" id="ARBA00004123"/>
    </source>
</evidence>
<keyword evidence="10" id="KW-1185">Reference proteome</keyword>
<sequence length="402" mass="46021">MDSSCLPSVSTRSDCCTATLVPACRVSTDHEAPQAGCDAFLSWVKRDSHNHQRVLFVCMWGQCFHEMEAKDELAAHFDVHLSSYVNEMSGNDSWICPINTCSQLAASPIDLRRHLAMHQFQAHAQYVGLLMLAAKYDLVKLERCGFQPSLDITYSGEVTYCLWDNCNHDFSDPLDLFTHVMIHGTFQMLLGELFSAFRIQGRFEEACAPDKLYEHLHKRAPLAVNVDSQLCLLCQRRFGDERSLMNHVRRHINGRQCPTCGLAVPLPSDLHRHILVKHTERVKSFVCEECTKSFYCANDLLRHGKLHAPPNEICPTCGERFRWKKQLVKHMSSHSETTLDRPYLCHLCNSTYATGHGLTRHLSRKHDCPVPEGFSRFSYKKCADGCYRLQTRKLVRTVLYEK</sequence>
<dbReference type="SUPFAM" id="SSF57667">
    <property type="entry name" value="beta-beta-alpha zinc fingers"/>
    <property type="match status" value="2"/>
</dbReference>
<proteinExistence type="predicted"/>
<feature type="domain" description="C2H2-type" evidence="8">
    <location>
        <begin position="312"/>
        <end position="339"/>
    </location>
</feature>
<evidence type="ECO:0000313" key="10">
    <source>
        <dbReference type="Proteomes" id="UP001303046"/>
    </source>
</evidence>
<dbReference type="PANTHER" id="PTHR24388">
    <property type="entry name" value="ZINC FINGER PROTEIN"/>
    <property type="match status" value="1"/>
</dbReference>
<comment type="caution">
    <text evidence="9">The sequence shown here is derived from an EMBL/GenBank/DDBJ whole genome shotgun (WGS) entry which is preliminary data.</text>
</comment>
<evidence type="ECO:0000256" key="4">
    <source>
        <dbReference type="ARBA" id="ARBA00022771"/>
    </source>
</evidence>
<keyword evidence="4 7" id="KW-0863">Zinc-finger</keyword>
<evidence type="ECO:0000256" key="7">
    <source>
        <dbReference type="PROSITE-ProRule" id="PRU00042"/>
    </source>
</evidence>
<dbReference type="PROSITE" id="PS00028">
    <property type="entry name" value="ZINC_FINGER_C2H2_1"/>
    <property type="match status" value="6"/>
</dbReference>
<dbReference type="EMBL" id="JAVFWL010000001">
    <property type="protein sequence ID" value="KAK6730814.1"/>
    <property type="molecule type" value="Genomic_DNA"/>
</dbReference>
<feature type="domain" description="C2H2-type" evidence="8">
    <location>
        <begin position="285"/>
        <end position="312"/>
    </location>
</feature>
<keyword evidence="2" id="KW-0479">Metal-binding</keyword>
<keyword evidence="5" id="KW-0862">Zinc</keyword>
<evidence type="ECO:0000256" key="2">
    <source>
        <dbReference type="ARBA" id="ARBA00022723"/>
    </source>
</evidence>
<feature type="domain" description="C2H2-type" evidence="8">
    <location>
        <begin position="343"/>
        <end position="371"/>
    </location>
</feature>
<evidence type="ECO:0000259" key="8">
    <source>
        <dbReference type="PROSITE" id="PS50157"/>
    </source>
</evidence>
<dbReference type="Pfam" id="PF00096">
    <property type="entry name" value="zf-C2H2"/>
    <property type="match status" value="1"/>
</dbReference>
<reference evidence="9 10" key="1">
    <citation type="submission" date="2023-08" db="EMBL/GenBank/DDBJ databases">
        <title>A Necator americanus chromosomal reference genome.</title>
        <authorList>
            <person name="Ilik V."/>
            <person name="Petrzelkova K.J."/>
            <person name="Pardy F."/>
            <person name="Fuh T."/>
            <person name="Niatou-Singa F.S."/>
            <person name="Gouil Q."/>
            <person name="Baker L."/>
            <person name="Ritchie M.E."/>
            <person name="Jex A.R."/>
            <person name="Gazzola D."/>
            <person name="Li H."/>
            <person name="Toshio Fujiwara R."/>
            <person name="Zhan B."/>
            <person name="Aroian R.V."/>
            <person name="Pafco B."/>
            <person name="Schwarz E.M."/>
        </authorList>
    </citation>
    <scope>NUCLEOTIDE SEQUENCE [LARGE SCALE GENOMIC DNA]</scope>
    <source>
        <strain evidence="9 10">Aroian</strain>
        <tissue evidence="9">Whole animal</tissue>
    </source>
</reference>
<dbReference type="PANTHER" id="PTHR24388:SF54">
    <property type="entry name" value="PROTEIN ESCARGOT"/>
    <property type="match status" value="1"/>
</dbReference>
<dbReference type="InterPro" id="IPR013087">
    <property type="entry name" value="Znf_C2H2_type"/>
</dbReference>
<feature type="domain" description="C2H2-type" evidence="8">
    <location>
        <begin position="229"/>
        <end position="256"/>
    </location>
</feature>
<evidence type="ECO:0000256" key="5">
    <source>
        <dbReference type="ARBA" id="ARBA00022833"/>
    </source>
</evidence>
<comment type="subcellular location">
    <subcellularLocation>
        <location evidence="1">Nucleus</location>
    </subcellularLocation>
</comment>
<gene>
    <name evidence="9" type="primary">Necator_chrI.g3468</name>
    <name evidence="9" type="ORF">RB195_007339</name>
</gene>
<dbReference type="InterPro" id="IPR050527">
    <property type="entry name" value="Snail/Krueppel_Znf"/>
</dbReference>
<evidence type="ECO:0000256" key="3">
    <source>
        <dbReference type="ARBA" id="ARBA00022737"/>
    </source>
</evidence>